<keyword evidence="4" id="KW-1185">Reference proteome</keyword>
<feature type="compositionally biased region" description="Acidic residues" evidence="2">
    <location>
        <begin position="176"/>
        <end position="205"/>
    </location>
</feature>
<comment type="caution">
    <text evidence="3">The sequence shown here is derived from an EMBL/GenBank/DDBJ whole genome shotgun (WGS) entry which is preliminary data.</text>
</comment>
<dbReference type="Proteomes" id="UP001165065">
    <property type="component" value="Unassembled WGS sequence"/>
</dbReference>
<evidence type="ECO:0000313" key="4">
    <source>
        <dbReference type="Proteomes" id="UP001165065"/>
    </source>
</evidence>
<proteinExistence type="predicted"/>
<dbReference type="EMBL" id="BRYA01000029">
    <property type="protein sequence ID" value="GMI33347.1"/>
    <property type="molecule type" value="Genomic_DNA"/>
</dbReference>
<dbReference type="AlphaFoldDB" id="A0A9W7L6D9"/>
<feature type="region of interest" description="Disordered" evidence="2">
    <location>
        <begin position="68"/>
        <end position="89"/>
    </location>
</feature>
<evidence type="ECO:0000256" key="2">
    <source>
        <dbReference type="SAM" id="MobiDB-lite"/>
    </source>
</evidence>
<name>A0A9W7L6D9_9STRA</name>
<gene>
    <name evidence="3" type="ORF">TrCOL_g277</name>
</gene>
<accession>A0A9W7L6D9</accession>
<feature type="compositionally biased region" description="Basic residues" evidence="2">
    <location>
        <begin position="160"/>
        <end position="171"/>
    </location>
</feature>
<organism evidence="3 4">
    <name type="scientific">Triparma columacea</name>
    <dbReference type="NCBI Taxonomy" id="722753"/>
    <lineage>
        <taxon>Eukaryota</taxon>
        <taxon>Sar</taxon>
        <taxon>Stramenopiles</taxon>
        <taxon>Ochrophyta</taxon>
        <taxon>Bolidophyceae</taxon>
        <taxon>Parmales</taxon>
        <taxon>Triparmaceae</taxon>
        <taxon>Triparma</taxon>
    </lineage>
</organism>
<reference evidence="4" key="1">
    <citation type="journal article" date="2023" name="Commun. Biol.">
        <title>Genome analysis of Parmales, the sister group of diatoms, reveals the evolutionary specialization of diatoms from phago-mixotrophs to photoautotrophs.</title>
        <authorList>
            <person name="Ban H."/>
            <person name="Sato S."/>
            <person name="Yoshikawa S."/>
            <person name="Yamada K."/>
            <person name="Nakamura Y."/>
            <person name="Ichinomiya M."/>
            <person name="Sato N."/>
            <person name="Blanc-Mathieu R."/>
            <person name="Endo H."/>
            <person name="Kuwata A."/>
            <person name="Ogata H."/>
        </authorList>
    </citation>
    <scope>NUCLEOTIDE SEQUENCE [LARGE SCALE GENOMIC DNA]</scope>
</reference>
<evidence type="ECO:0000313" key="3">
    <source>
        <dbReference type="EMBL" id="GMI33347.1"/>
    </source>
</evidence>
<protein>
    <submittedName>
        <fullName evidence="3">Uncharacterized protein</fullName>
    </submittedName>
</protein>
<evidence type="ECO:0000256" key="1">
    <source>
        <dbReference type="SAM" id="Coils"/>
    </source>
</evidence>
<feature type="region of interest" description="Disordered" evidence="2">
    <location>
        <begin position="160"/>
        <end position="216"/>
    </location>
</feature>
<keyword evidence="1" id="KW-0175">Coiled coil</keyword>
<feature type="coiled-coil region" evidence="1">
    <location>
        <begin position="669"/>
        <end position="725"/>
    </location>
</feature>
<sequence>MMINFGDGVSPSPQVIIEVLRQTREFLHTAIRDARRIYGKLEREYRVAKIKRNFHAVRKGMFKNLNKKKDDGGDATISTKPGGQRDGTKWSRILDPSLGSDLETLCSNNADPDMDFRAESGYDNMAFKPRCGFNYLCLTRLFPEEIMSYERWEKFNNSVKRGKKSKRRKGNNRGGEEEDEEVEEEEEDEEEDFTTDLGGDEEEGGGGEGKGGKKVEEEYINDDGVAGAEESDDSDFEGYLKTSHTGKRMVTFDLRTIEMEVGWYRTFSEKYRSGSFLGRASKSNVQGSTRKEHFKHPRDEKNWKNLQKTHARFLYWLGFEPGRGGGLPDKDTTLALAYLAHDALGRIVERGIMNLVSRLREEGRKAVVLRGEEQLTMEDIRGGMEGMGLAGEITKGKVALYWGPGCERRMEEELELGVQGGVGGGEVEGETQEEEEEDIFKDARKMDMFMEKGSEAHGFFKQQRSNLHGGALFKGNRRVKQANIMSKDIKAFQQRVCVTVKAGGKILNKKTIGGGYKFLIGFLGVAKATDKKEAIDARYLGRQVFGGGGRRGVVCKWRREVSGDVLYGKEEITLGVMWGIDNIRGRGKGNRTKVEASEEYYWFDLDEYGKEEIDRMSKDLNLEKRVGKELTNEEGEVGKVIAWRGGDLYVVEWEGGQGEMKWEDIKSMIEKRRLALKREREKKDEEKERKRMVKEDPMDSVREQARDLEIEEVQKREKAKAKQQQLRVEEGRWVRSEVRRMRLSEASSRPVKTGDILTVRWKEGNKILDFKCKAIVRTASGKEDNRGKREGDVGVVSVDGKFEDEESVNLKKDEWWFWKDEKEEEEIRRKLKEEFRERKERENEKGGKEEGGEGA</sequence>
<dbReference type="OrthoDB" id="46516at2759"/>
<feature type="region of interest" description="Disordered" evidence="2">
    <location>
        <begin position="836"/>
        <end position="855"/>
    </location>
</feature>